<evidence type="ECO:0000313" key="2">
    <source>
        <dbReference type="EMBL" id="GMF65005.1"/>
    </source>
</evidence>
<dbReference type="OrthoDB" id="97268at2759"/>
<feature type="region of interest" description="Disordered" evidence="1">
    <location>
        <begin position="1"/>
        <end position="108"/>
    </location>
</feature>
<sequence>MAPDRNGGDPNGYGRSQSPGQRMQYRAPRRFQDEMNGYPNMPQEWQDFDAQSPVFTRALAGATPRHPEEDKELENTDTSRDPSTDNGDSSGNNSLEAQQWSDTVRTER</sequence>
<accession>A0A9W7D8V3</accession>
<reference evidence="2" key="1">
    <citation type="submission" date="2023-04" db="EMBL/GenBank/DDBJ databases">
        <title>Phytophthora lilii NBRC 32176.</title>
        <authorList>
            <person name="Ichikawa N."/>
            <person name="Sato H."/>
            <person name="Tonouchi N."/>
        </authorList>
    </citation>
    <scope>NUCLEOTIDE SEQUENCE</scope>
    <source>
        <strain evidence="2">NBRC 32176</strain>
    </source>
</reference>
<dbReference type="EMBL" id="BSXW01012438">
    <property type="protein sequence ID" value="GMF65005.1"/>
    <property type="molecule type" value="Genomic_DNA"/>
</dbReference>
<dbReference type="AlphaFoldDB" id="A0A9W7D8V3"/>
<feature type="compositionally biased region" description="Polar residues" evidence="1">
    <location>
        <begin position="95"/>
        <end position="108"/>
    </location>
</feature>
<evidence type="ECO:0000313" key="3">
    <source>
        <dbReference type="Proteomes" id="UP001165083"/>
    </source>
</evidence>
<name>A0A9W7D8V3_9STRA</name>
<protein>
    <submittedName>
        <fullName evidence="2">Unnamed protein product</fullName>
    </submittedName>
</protein>
<feature type="compositionally biased region" description="Basic and acidic residues" evidence="1">
    <location>
        <begin position="65"/>
        <end position="83"/>
    </location>
</feature>
<dbReference type="Proteomes" id="UP001165083">
    <property type="component" value="Unassembled WGS sequence"/>
</dbReference>
<gene>
    <name evidence="2" type="ORF">Plil01_001774100</name>
</gene>
<proteinExistence type="predicted"/>
<feature type="compositionally biased region" description="Low complexity" evidence="1">
    <location>
        <begin position="85"/>
        <end position="94"/>
    </location>
</feature>
<comment type="caution">
    <text evidence="2">The sequence shown here is derived from an EMBL/GenBank/DDBJ whole genome shotgun (WGS) entry which is preliminary data.</text>
</comment>
<evidence type="ECO:0000256" key="1">
    <source>
        <dbReference type="SAM" id="MobiDB-lite"/>
    </source>
</evidence>
<keyword evidence="3" id="KW-1185">Reference proteome</keyword>
<organism evidence="2 3">
    <name type="scientific">Phytophthora lilii</name>
    <dbReference type="NCBI Taxonomy" id="2077276"/>
    <lineage>
        <taxon>Eukaryota</taxon>
        <taxon>Sar</taxon>
        <taxon>Stramenopiles</taxon>
        <taxon>Oomycota</taxon>
        <taxon>Peronosporomycetes</taxon>
        <taxon>Peronosporales</taxon>
        <taxon>Peronosporaceae</taxon>
        <taxon>Phytophthora</taxon>
    </lineage>
</organism>